<gene>
    <name evidence="1" type="ORF">ENU14_04700</name>
</gene>
<sequence>MSEKTGLSKNLREFFLALLAILPSRNRVIQILRLLYETGGIDITSFRQMFRGVVDPHVDEVLGKLGVYIDKDTVKLKYMSLGWIIADLYNDIFDFLNNDDFRRKVSEASGLDIPDPLEEWIYIKLDTAFKDPVHGENAKIVMKELLNKTSITINELIEKGLNVGEAYVIGDVLKTLGLAEHIDGIIRLSPQLIENRDVLERNLKRMGIS</sequence>
<organism evidence="1">
    <name type="scientific">Staphylothermus marinus</name>
    <dbReference type="NCBI Taxonomy" id="2280"/>
    <lineage>
        <taxon>Archaea</taxon>
        <taxon>Thermoproteota</taxon>
        <taxon>Thermoprotei</taxon>
        <taxon>Desulfurococcales</taxon>
        <taxon>Desulfurococcaceae</taxon>
        <taxon>Staphylothermus</taxon>
    </lineage>
</organism>
<proteinExistence type="predicted"/>
<dbReference type="AlphaFoldDB" id="A0A7C4H9J5"/>
<evidence type="ECO:0000313" key="1">
    <source>
        <dbReference type="EMBL" id="HGM58866.1"/>
    </source>
</evidence>
<name>A0A7C4H9J5_STAMA</name>
<reference evidence="1" key="1">
    <citation type="journal article" date="2020" name="mSystems">
        <title>Genome- and Community-Level Interaction Insights into Carbon Utilization and Element Cycling Functions of Hydrothermarchaeota in Hydrothermal Sediment.</title>
        <authorList>
            <person name="Zhou Z."/>
            <person name="Liu Y."/>
            <person name="Xu W."/>
            <person name="Pan J."/>
            <person name="Luo Z.H."/>
            <person name="Li M."/>
        </authorList>
    </citation>
    <scope>NUCLEOTIDE SEQUENCE [LARGE SCALE GENOMIC DNA]</scope>
    <source>
        <strain evidence="1">SpSt-642</strain>
    </source>
</reference>
<protein>
    <submittedName>
        <fullName evidence="1">Uncharacterized protein</fullName>
    </submittedName>
</protein>
<dbReference type="EMBL" id="DTBJ01000034">
    <property type="protein sequence ID" value="HGM58866.1"/>
    <property type="molecule type" value="Genomic_DNA"/>
</dbReference>
<accession>A0A7C4H9J5</accession>
<comment type="caution">
    <text evidence="1">The sequence shown here is derived from an EMBL/GenBank/DDBJ whole genome shotgun (WGS) entry which is preliminary data.</text>
</comment>